<dbReference type="EMBL" id="MFLL01000001">
    <property type="protein sequence ID" value="OGG70791.1"/>
    <property type="molecule type" value="Genomic_DNA"/>
</dbReference>
<keyword evidence="4 6" id="KW-0289">Folate biosynthesis</keyword>
<dbReference type="AlphaFoldDB" id="A0A1F6EB13"/>
<dbReference type="PANTHER" id="PTHR42844">
    <property type="entry name" value="DIHYDRONEOPTERIN ALDOLASE 1-RELATED"/>
    <property type="match status" value="1"/>
</dbReference>
<dbReference type="SMART" id="SM00905">
    <property type="entry name" value="FolB"/>
    <property type="match status" value="1"/>
</dbReference>
<dbReference type="SUPFAM" id="SSF55620">
    <property type="entry name" value="Tetrahydrobiopterin biosynthesis enzymes-like"/>
    <property type="match status" value="1"/>
</dbReference>
<evidence type="ECO:0000256" key="1">
    <source>
        <dbReference type="ARBA" id="ARBA00001353"/>
    </source>
</evidence>
<dbReference type="InterPro" id="IPR043133">
    <property type="entry name" value="GTP-CH-I_C/QueF"/>
</dbReference>
<dbReference type="InterPro" id="IPR006156">
    <property type="entry name" value="Dihydroneopterin_aldolase"/>
</dbReference>
<dbReference type="UniPathway" id="UPA00077">
    <property type="reaction ID" value="UER00154"/>
</dbReference>
<dbReference type="Proteomes" id="UP000176914">
    <property type="component" value="Unassembled WGS sequence"/>
</dbReference>
<dbReference type="PANTHER" id="PTHR42844:SF1">
    <property type="entry name" value="DIHYDRONEOPTERIN ALDOLASE 1-RELATED"/>
    <property type="match status" value="1"/>
</dbReference>
<feature type="domain" description="Dihydroneopterin aldolase/epimerase" evidence="7">
    <location>
        <begin position="4"/>
        <end position="113"/>
    </location>
</feature>
<dbReference type="Pfam" id="PF02152">
    <property type="entry name" value="FolB"/>
    <property type="match status" value="1"/>
</dbReference>
<comment type="catalytic activity">
    <reaction evidence="1 6">
        <text>7,8-dihydroneopterin = 6-hydroxymethyl-7,8-dihydropterin + glycolaldehyde</text>
        <dbReference type="Rhea" id="RHEA:10540"/>
        <dbReference type="ChEBI" id="CHEBI:17001"/>
        <dbReference type="ChEBI" id="CHEBI:17071"/>
        <dbReference type="ChEBI" id="CHEBI:44841"/>
        <dbReference type="EC" id="4.1.2.25"/>
    </reaction>
</comment>
<dbReference type="NCBIfam" id="TIGR00525">
    <property type="entry name" value="folB"/>
    <property type="match status" value="1"/>
</dbReference>
<gene>
    <name evidence="8" type="ORF">A3C20_04710</name>
</gene>
<dbReference type="GO" id="GO:0005737">
    <property type="term" value="C:cytoplasm"/>
    <property type="evidence" value="ECO:0007669"/>
    <property type="project" value="TreeGrafter"/>
</dbReference>
<evidence type="ECO:0000256" key="6">
    <source>
        <dbReference type="RuleBase" id="RU362079"/>
    </source>
</evidence>
<organism evidence="8 9">
    <name type="scientific">Candidatus Kaiserbacteria bacterium RIFCSPHIGHO2_02_FULL_55_25</name>
    <dbReference type="NCBI Taxonomy" id="1798498"/>
    <lineage>
        <taxon>Bacteria</taxon>
        <taxon>Candidatus Kaiseribacteriota</taxon>
    </lineage>
</organism>
<proteinExistence type="inferred from homology"/>
<sequence>MDTIFIQDLLLRGKHGVYDEERTREQEFVLDIAVDFDTHKAAVSDDINDTANYAIFRKVAKEVVEGPSFKLLEKLADVVATKILEDTRIGRVVVTVRKTEMYKDCTPGVTVVRSR</sequence>
<comment type="caution">
    <text evidence="8">The sequence shown here is derived from an EMBL/GenBank/DDBJ whole genome shotgun (WGS) entry which is preliminary data.</text>
</comment>
<evidence type="ECO:0000259" key="7">
    <source>
        <dbReference type="SMART" id="SM00905"/>
    </source>
</evidence>
<dbReference type="InterPro" id="IPR006157">
    <property type="entry name" value="FolB_dom"/>
</dbReference>
<accession>A0A1F6EB13</accession>
<evidence type="ECO:0000256" key="5">
    <source>
        <dbReference type="ARBA" id="ARBA00023239"/>
    </source>
</evidence>
<keyword evidence="5 6" id="KW-0456">Lyase</keyword>
<comment type="similarity">
    <text evidence="3 6">Belongs to the DHNA family.</text>
</comment>
<dbReference type="Gene3D" id="3.30.1130.10">
    <property type="match status" value="1"/>
</dbReference>
<name>A0A1F6EB13_9BACT</name>
<dbReference type="NCBIfam" id="TIGR00526">
    <property type="entry name" value="folB_dom"/>
    <property type="match status" value="1"/>
</dbReference>
<evidence type="ECO:0000313" key="9">
    <source>
        <dbReference type="Proteomes" id="UP000176914"/>
    </source>
</evidence>
<dbReference type="GO" id="GO:0004150">
    <property type="term" value="F:dihydroneopterin aldolase activity"/>
    <property type="evidence" value="ECO:0007669"/>
    <property type="project" value="UniProtKB-UniRule"/>
</dbReference>
<protein>
    <recommendedName>
        <fullName evidence="6">7,8-dihydroneopterin aldolase</fullName>
        <ecNumber evidence="6">4.1.2.25</ecNumber>
    </recommendedName>
</protein>
<dbReference type="GO" id="GO:0046656">
    <property type="term" value="P:folic acid biosynthetic process"/>
    <property type="evidence" value="ECO:0007669"/>
    <property type="project" value="UniProtKB-UniRule"/>
</dbReference>
<evidence type="ECO:0000256" key="3">
    <source>
        <dbReference type="ARBA" id="ARBA00005708"/>
    </source>
</evidence>
<evidence type="ECO:0000313" key="8">
    <source>
        <dbReference type="EMBL" id="OGG70791.1"/>
    </source>
</evidence>
<evidence type="ECO:0000256" key="4">
    <source>
        <dbReference type="ARBA" id="ARBA00022909"/>
    </source>
</evidence>
<reference evidence="8 9" key="1">
    <citation type="journal article" date="2016" name="Nat. Commun.">
        <title>Thousands of microbial genomes shed light on interconnected biogeochemical processes in an aquifer system.</title>
        <authorList>
            <person name="Anantharaman K."/>
            <person name="Brown C.T."/>
            <person name="Hug L.A."/>
            <person name="Sharon I."/>
            <person name="Castelle C.J."/>
            <person name="Probst A.J."/>
            <person name="Thomas B.C."/>
            <person name="Singh A."/>
            <person name="Wilkins M.J."/>
            <person name="Karaoz U."/>
            <person name="Brodie E.L."/>
            <person name="Williams K.H."/>
            <person name="Hubbard S.S."/>
            <person name="Banfield J.F."/>
        </authorList>
    </citation>
    <scope>NUCLEOTIDE SEQUENCE [LARGE SCALE GENOMIC DNA]</scope>
</reference>
<comment type="pathway">
    <text evidence="2 6">Cofactor biosynthesis; tetrahydrofolate biosynthesis; 2-amino-4-hydroxy-6-hydroxymethyl-7,8-dihydropteridine diphosphate from 7,8-dihydroneopterin triphosphate: step 3/4.</text>
</comment>
<evidence type="ECO:0000256" key="2">
    <source>
        <dbReference type="ARBA" id="ARBA00005013"/>
    </source>
</evidence>
<dbReference type="GO" id="GO:0046654">
    <property type="term" value="P:tetrahydrofolate biosynthetic process"/>
    <property type="evidence" value="ECO:0007669"/>
    <property type="project" value="UniProtKB-UniRule"/>
</dbReference>
<dbReference type="EC" id="4.1.2.25" evidence="6"/>
<comment type="function">
    <text evidence="6">Catalyzes the conversion of 7,8-dihydroneopterin to 6-hydroxymethyl-7,8-dihydropterin.</text>
</comment>